<keyword evidence="4" id="KW-0808">Transferase</keyword>
<dbReference type="Proteomes" id="UP000316649">
    <property type="component" value="Unassembled WGS sequence"/>
</dbReference>
<feature type="active site" description="Proton acceptor" evidence="2">
    <location>
        <position position="146"/>
    </location>
</feature>
<keyword evidence="5" id="KW-1185">Reference proteome</keyword>
<dbReference type="AlphaFoldDB" id="A0A557S4W2"/>
<dbReference type="Pfam" id="PF17836">
    <property type="entry name" value="PglD_N"/>
    <property type="match status" value="1"/>
</dbReference>
<dbReference type="PROSITE" id="PS51257">
    <property type="entry name" value="PROKAR_LIPOPROTEIN"/>
    <property type="match status" value="1"/>
</dbReference>
<comment type="similarity">
    <text evidence="1">Belongs to the transferase hexapeptide repeat family.</text>
</comment>
<dbReference type="InterPro" id="IPR050179">
    <property type="entry name" value="Trans_hexapeptide_repeat"/>
</dbReference>
<sequence length="224" mass="24370">MSGEKISMPQYAVYGASGCGRGVMPLARTQLRNEGILNDNLVFIDDNAELHDINGHKILSYEEFIKADRTRSHIAIAIADSKIRQRLAERCCIDGLNPWTIIADNAVIMDDVRLDEGCIICPFVTLTSNIRIGKYFHANLYSYVEHDCVIGDYVTFAPGVKCNGNVVIEDHAYIGAGAIIKQGRPGDPLVIGRGAVIGMGAVVTKDVRPRTIVVGNPASLLSKE</sequence>
<evidence type="ECO:0000259" key="3">
    <source>
        <dbReference type="Pfam" id="PF17836"/>
    </source>
</evidence>
<feature type="site" description="Increases basicity of active site His" evidence="2">
    <location>
        <position position="147"/>
    </location>
</feature>
<evidence type="ECO:0000256" key="1">
    <source>
        <dbReference type="ARBA" id="ARBA00007274"/>
    </source>
</evidence>
<dbReference type="InterPro" id="IPR041561">
    <property type="entry name" value="PglD_N"/>
</dbReference>
<dbReference type="SUPFAM" id="SSF51161">
    <property type="entry name" value="Trimeric LpxA-like enzymes"/>
    <property type="match status" value="1"/>
</dbReference>
<evidence type="ECO:0000256" key="2">
    <source>
        <dbReference type="PIRSR" id="PIRSR620019-1"/>
    </source>
</evidence>
<evidence type="ECO:0000313" key="5">
    <source>
        <dbReference type="Proteomes" id="UP000316649"/>
    </source>
</evidence>
<reference evidence="4 5" key="1">
    <citation type="submission" date="2019-07" db="EMBL/GenBank/DDBJ databases">
        <title>The pathways for chlorine oxyanion respiration interact through the shared metabolite chlorate.</title>
        <authorList>
            <person name="Barnum T.P."/>
            <person name="Cheng Y."/>
            <person name="Hill K.A."/>
            <person name="Lucas L.N."/>
            <person name="Carlson H.K."/>
            <person name="Coates J.D."/>
        </authorList>
    </citation>
    <scope>NUCLEOTIDE SEQUENCE [LARGE SCALE GENOMIC DNA]</scope>
    <source>
        <strain evidence="4 5">BK-1</strain>
    </source>
</reference>
<dbReference type="InterPro" id="IPR011004">
    <property type="entry name" value="Trimer_LpxA-like_sf"/>
</dbReference>
<organism evidence="4 5">
    <name type="scientific">Sedimenticola selenatireducens</name>
    <dbReference type="NCBI Taxonomy" id="191960"/>
    <lineage>
        <taxon>Bacteria</taxon>
        <taxon>Pseudomonadati</taxon>
        <taxon>Pseudomonadota</taxon>
        <taxon>Gammaproteobacteria</taxon>
        <taxon>Chromatiales</taxon>
        <taxon>Sedimenticolaceae</taxon>
        <taxon>Sedimenticola</taxon>
    </lineage>
</organism>
<dbReference type="EMBL" id="VMNH01000016">
    <property type="protein sequence ID" value="TVO72441.1"/>
    <property type="molecule type" value="Genomic_DNA"/>
</dbReference>
<evidence type="ECO:0000313" key="4">
    <source>
        <dbReference type="EMBL" id="TVO72441.1"/>
    </source>
</evidence>
<dbReference type="CDD" id="cd03360">
    <property type="entry name" value="LbH_AT_putative"/>
    <property type="match status" value="1"/>
</dbReference>
<dbReference type="InterPro" id="IPR020019">
    <property type="entry name" value="AcTrfase_PglD-like"/>
</dbReference>
<dbReference type="NCBIfam" id="TIGR03570">
    <property type="entry name" value="NeuD_NnaD"/>
    <property type="match status" value="1"/>
</dbReference>
<name>A0A557S4W2_9GAMM</name>
<proteinExistence type="inferred from homology"/>
<gene>
    <name evidence="4" type="ORF">FHP88_12660</name>
</gene>
<protein>
    <submittedName>
        <fullName evidence="4">Acetyltransferase</fullName>
    </submittedName>
</protein>
<feature type="domain" description="PglD N-terminal" evidence="3">
    <location>
        <begin position="12"/>
        <end position="90"/>
    </location>
</feature>
<dbReference type="GO" id="GO:0016740">
    <property type="term" value="F:transferase activity"/>
    <property type="evidence" value="ECO:0007669"/>
    <property type="project" value="UniProtKB-KW"/>
</dbReference>
<dbReference type="OrthoDB" id="9794407at2"/>
<dbReference type="Gene3D" id="3.40.50.20">
    <property type="match status" value="1"/>
</dbReference>
<dbReference type="PANTHER" id="PTHR43300">
    <property type="entry name" value="ACETYLTRANSFERASE"/>
    <property type="match status" value="1"/>
</dbReference>
<dbReference type="PANTHER" id="PTHR43300:SF7">
    <property type="entry name" value="UDP-N-ACETYLBACILLOSAMINE N-ACETYLTRANSFERASE"/>
    <property type="match status" value="1"/>
</dbReference>
<comment type="caution">
    <text evidence="4">The sequence shown here is derived from an EMBL/GenBank/DDBJ whole genome shotgun (WGS) entry which is preliminary data.</text>
</comment>
<accession>A0A557S4W2</accession>
<dbReference type="Gene3D" id="2.160.10.10">
    <property type="entry name" value="Hexapeptide repeat proteins"/>
    <property type="match status" value="1"/>
</dbReference>